<dbReference type="Gene3D" id="1.10.287.110">
    <property type="entry name" value="DnaJ domain"/>
    <property type="match status" value="1"/>
</dbReference>
<keyword evidence="1" id="KW-0472">Membrane</keyword>
<dbReference type="AlphaFoldDB" id="A0A814TXG8"/>
<feature type="transmembrane region" description="Helical" evidence="1">
    <location>
        <begin position="215"/>
        <end position="240"/>
    </location>
</feature>
<organism evidence="3 5">
    <name type="scientific">Didymodactylos carnosus</name>
    <dbReference type="NCBI Taxonomy" id="1234261"/>
    <lineage>
        <taxon>Eukaryota</taxon>
        <taxon>Metazoa</taxon>
        <taxon>Spiralia</taxon>
        <taxon>Gnathifera</taxon>
        <taxon>Rotifera</taxon>
        <taxon>Eurotatoria</taxon>
        <taxon>Bdelloidea</taxon>
        <taxon>Philodinida</taxon>
        <taxon>Philodinidae</taxon>
        <taxon>Didymodactylos</taxon>
    </lineage>
</organism>
<keyword evidence="1" id="KW-1133">Transmembrane helix</keyword>
<comment type="caution">
    <text evidence="3">The sequence shown here is derived from an EMBL/GenBank/DDBJ whole genome shotgun (WGS) entry which is preliminary data.</text>
</comment>
<dbReference type="SUPFAM" id="SSF46565">
    <property type="entry name" value="Chaperone J-domain"/>
    <property type="match status" value="1"/>
</dbReference>
<dbReference type="InterPro" id="IPR036869">
    <property type="entry name" value="J_dom_sf"/>
</dbReference>
<proteinExistence type="predicted"/>
<evidence type="ECO:0000259" key="2">
    <source>
        <dbReference type="PROSITE" id="PS50076"/>
    </source>
</evidence>
<gene>
    <name evidence="3" type="ORF">GPM918_LOCUS21834</name>
    <name evidence="4" type="ORF">SRO942_LOCUS21832</name>
</gene>
<sequence>MRALQGSNWQRYPFFAKELVISKLSTIISDPSDLALALSFLAAQGSDSVYMNTLCALLKEDERFQSMTQQFLTDIHTSTEDPEFKKIMTTIWDSYSKGDPQATKAVSNSNPIFDINLHNYLNSKVAVINLQQALRLIPLNQRGAVISKILKLAEHIAGQRALTSKALSSLSQGGTSSRAVTPVAIVVVLLSWEALKSISSWWKGEISGRRCVKQLIDALSALAGGYAGGAAGAIAGTAVFPGVGSLVGGVVGGLLGSSGAAALSKWLTEYFFDLPRTAALEKAYKFLDLKPSCTNSEINSAFRSMALKYHPDKEGGSAEDFHKLQVAVAIIKQARGEGI</sequence>
<dbReference type="PANTHER" id="PTHR21525">
    <property type="entry name" value="MOTILE SPERM PROTEIN"/>
    <property type="match status" value="1"/>
</dbReference>
<dbReference type="OrthoDB" id="376357at2759"/>
<dbReference type="SMART" id="SM00271">
    <property type="entry name" value="DnaJ"/>
    <property type="match status" value="1"/>
</dbReference>
<evidence type="ECO:0000313" key="4">
    <source>
        <dbReference type="EMBL" id="CAF3927698.1"/>
    </source>
</evidence>
<dbReference type="InterPro" id="IPR001623">
    <property type="entry name" value="DnaJ_domain"/>
</dbReference>
<dbReference type="PANTHER" id="PTHR21525:SF9">
    <property type="entry name" value="CHANNEL_COLICIN DOMAIN-CONTAINING PROTEIN"/>
    <property type="match status" value="1"/>
</dbReference>
<dbReference type="Proteomes" id="UP000681722">
    <property type="component" value="Unassembled WGS sequence"/>
</dbReference>
<dbReference type="PROSITE" id="PS50076">
    <property type="entry name" value="DNAJ_2"/>
    <property type="match status" value="1"/>
</dbReference>
<keyword evidence="5" id="KW-1185">Reference proteome</keyword>
<name>A0A814TXG8_9BILA</name>
<evidence type="ECO:0000313" key="5">
    <source>
        <dbReference type="Proteomes" id="UP000663829"/>
    </source>
</evidence>
<feature type="domain" description="J" evidence="2">
    <location>
        <begin position="282"/>
        <end position="336"/>
    </location>
</feature>
<evidence type="ECO:0000313" key="3">
    <source>
        <dbReference type="EMBL" id="CAF1164092.1"/>
    </source>
</evidence>
<keyword evidence="1" id="KW-0812">Transmembrane</keyword>
<dbReference type="EMBL" id="CAJOBC010007302">
    <property type="protein sequence ID" value="CAF3927698.1"/>
    <property type="molecule type" value="Genomic_DNA"/>
</dbReference>
<dbReference type="CDD" id="cd06257">
    <property type="entry name" value="DnaJ"/>
    <property type="match status" value="1"/>
</dbReference>
<dbReference type="Proteomes" id="UP000663829">
    <property type="component" value="Unassembled WGS sequence"/>
</dbReference>
<reference evidence="3" key="1">
    <citation type="submission" date="2021-02" db="EMBL/GenBank/DDBJ databases">
        <authorList>
            <person name="Nowell W R."/>
        </authorList>
    </citation>
    <scope>NUCLEOTIDE SEQUENCE</scope>
</reference>
<dbReference type="Pfam" id="PF00226">
    <property type="entry name" value="DnaJ"/>
    <property type="match status" value="1"/>
</dbReference>
<accession>A0A814TXG8</accession>
<evidence type="ECO:0000256" key="1">
    <source>
        <dbReference type="SAM" id="Phobius"/>
    </source>
</evidence>
<dbReference type="EMBL" id="CAJNOQ010007302">
    <property type="protein sequence ID" value="CAF1164092.1"/>
    <property type="molecule type" value="Genomic_DNA"/>
</dbReference>
<protein>
    <recommendedName>
        <fullName evidence="2">J domain-containing protein</fullName>
    </recommendedName>
</protein>
<feature type="transmembrane region" description="Helical" evidence="1">
    <location>
        <begin position="246"/>
        <end position="267"/>
    </location>
</feature>